<keyword evidence="5" id="KW-0175">Coiled coil</keyword>
<name>A0AAE3SIC6_9BACT</name>
<feature type="coiled-coil region" evidence="5">
    <location>
        <begin position="113"/>
        <end position="140"/>
    </location>
</feature>
<dbReference type="NCBIfam" id="TIGR02937">
    <property type="entry name" value="sigma70-ECF"/>
    <property type="match status" value="1"/>
</dbReference>
<dbReference type="Pfam" id="PF04542">
    <property type="entry name" value="Sigma70_r2"/>
    <property type="match status" value="1"/>
</dbReference>
<dbReference type="InterPro" id="IPR013324">
    <property type="entry name" value="RNA_pol_sigma_r3/r4-like"/>
</dbReference>
<dbReference type="RefSeq" id="WP_301197693.1">
    <property type="nucleotide sequence ID" value="NZ_JAPDPI010000003.1"/>
</dbReference>
<dbReference type="InterPro" id="IPR007627">
    <property type="entry name" value="RNA_pol_sigma70_r2"/>
</dbReference>
<reference evidence="8" key="1">
    <citation type="submission" date="2022-10" db="EMBL/GenBank/DDBJ databases">
        <authorList>
            <person name="Yu W.X."/>
        </authorList>
    </citation>
    <scope>NUCLEOTIDE SEQUENCE</scope>
    <source>
        <strain evidence="8">D04</strain>
    </source>
</reference>
<dbReference type="InterPro" id="IPR039425">
    <property type="entry name" value="RNA_pol_sigma-70-like"/>
</dbReference>
<feature type="domain" description="RNA polymerase sigma factor 70 region 4 type 2" evidence="7">
    <location>
        <begin position="125"/>
        <end position="175"/>
    </location>
</feature>
<comment type="caution">
    <text evidence="8">The sequence shown here is derived from an EMBL/GenBank/DDBJ whole genome shotgun (WGS) entry which is preliminary data.</text>
</comment>
<evidence type="ECO:0000259" key="6">
    <source>
        <dbReference type="Pfam" id="PF04542"/>
    </source>
</evidence>
<dbReference type="InterPro" id="IPR013249">
    <property type="entry name" value="RNA_pol_sigma70_r4_t2"/>
</dbReference>
<evidence type="ECO:0000256" key="1">
    <source>
        <dbReference type="ARBA" id="ARBA00010641"/>
    </source>
</evidence>
<evidence type="ECO:0000256" key="5">
    <source>
        <dbReference type="SAM" id="Coils"/>
    </source>
</evidence>
<evidence type="ECO:0000313" key="8">
    <source>
        <dbReference type="EMBL" id="MCW3804472.1"/>
    </source>
</evidence>
<dbReference type="SUPFAM" id="SSF88946">
    <property type="entry name" value="Sigma2 domain of RNA polymerase sigma factors"/>
    <property type="match status" value="1"/>
</dbReference>
<dbReference type="SUPFAM" id="SSF88659">
    <property type="entry name" value="Sigma3 and sigma4 domains of RNA polymerase sigma factors"/>
    <property type="match status" value="1"/>
</dbReference>
<proteinExistence type="inferred from homology"/>
<dbReference type="EMBL" id="JAPDPI010000003">
    <property type="protein sequence ID" value="MCW3804472.1"/>
    <property type="molecule type" value="Genomic_DNA"/>
</dbReference>
<dbReference type="InterPro" id="IPR013325">
    <property type="entry name" value="RNA_pol_sigma_r2"/>
</dbReference>
<dbReference type="Proteomes" id="UP001207408">
    <property type="component" value="Unassembled WGS sequence"/>
</dbReference>
<dbReference type="PANTHER" id="PTHR43133:SF46">
    <property type="entry name" value="RNA POLYMERASE SIGMA-70 FACTOR ECF SUBFAMILY"/>
    <property type="match status" value="1"/>
</dbReference>
<dbReference type="GO" id="GO:0003677">
    <property type="term" value="F:DNA binding"/>
    <property type="evidence" value="ECO:0007669"/>
    <property type="project" value="InterPro"/>
</dbReference>
<keyword evidence="2" id="KW-0805">Transcription regulation</keyword>
<dbReference type="Gene3D" id="1.10.10.10">
    <property type="entry name" value="Winged helix-like DNA-binding domain superfamily/Winged helix DNA-binding domain"/>
    <property type="match status" value="1"/>
</dbReference>
<evidence type="ECO:0000256" key="4">
    <source>
        <dbReference type="ARBA" id="ARBA00023163"/>
    </source>
</evidence>
<dbReference type="GO" id="GO:0006352">
    <property type="term" value="P:DNA-templated transcription initiation"/>
    <property type="evidence" value="ECO:0007669"/>
    <property type="project" value="InterPro"/>
</dbReference>
<evidence type="ECO:0000313" key="9">
    <source>
        <dbReference type="Proteomes" id="UP001207408"/>
    </source>
</evidence>
<dbReference type="Gene3D" id="1.10.1740.10">
    <property type="match status" value="1"/>
</dbReference>
<dbReference type="InterPro" id="IPR014327">
    <property type="entry name" value="RNA_pol_sigma70_bacteroid"/>
</dbReference>
<sequence length="197" mass="23750">MEAKKSTNISIQLIQRLKEGDIKAYEHIYNYYSESLYHFAYSYLKNPSESEEIVQEVFVRIWEIREGIDENKSFKSFLYKMTVNKVYNQMKHQVVEQKYEKYLMNYYQASANLPEESLQYKELNQKIQVLLEKLPDQQRNIFNLSRIEGLTNPKISEKLGLSIRTVENQIYRATKYLKQHLKEEYHLAVFCLLYFIK</sequence>
<gene>
    <name evidence="8" type="ORF">OM074_02480</name>
</gene>
<dbReference type="GO" id="GO:0016987">
    <property type="term" value="F:sigma factor activity"/>
    <property type="evidence" value="ECO:0007669"/>
    <property type="project" value="UniProtKB-KW"/>
</dbReference>
<feature type="domain" description="RNA polymerase sigma-70 region 2" evidence="6">
    <location>
        <begin position="29"/>
        <end position="92"/>
    </location>
</feature>
<dbReference type="Pfam" id="PF08281">
    <property type="entry name" value="Sigma70_r4_2"/>
    <property type="match status" value="1"/>
</dbReference>
<evidence type="ECO:0000256" key="3">
    <source>
        <dbReference type="ARBA" id="ARBA00023082"/>
    </source>
</evidence>
<dbReference type="NCBIfam" id="TIGR02985">
    <property type="entry name" value="Sig70_bacteroi1"/>
    <property type="match status" value="1"/>
</dbReference>
<dbReference type="PANTHER" id="PTHR43133">
    <property type="entry name" value="RNA POLYMERASE ECF-TYPE SIGMA FACTO"/>
    <property type="match status" value="1"/>
</dbReference>
<evidence type="ECO:0000256" key="2">
    <source>
        <dbReference type="ARBA" id="ARBA00023015"/>
    </source>
</evidence>
<dbReference type="InterPro" id="IPR036388">
    <property type="entry name" value="WH-like_DNA-bd_sf"/>
</dbReference>
<keyword evidence="9" id="KW-1185">Reference proteome</keyword>
<organism evidence="8 9">
    <name type="scientific">Plebeiibacterium marinum</name>
    <dbReference type="NCBI Taxonomy" id="2992111"/>
    <lineage>
        <taxon>Bacteria</taxon>
        <taxon>Pseudomonadati</taxon>
        <taxon>Bacteroidota</taxon>
        <taxon>Bacteroidia</taxon>
        <taxon>Marinilabiliales</taxon>
        <taxon>Marinilabiliaceae</taxon>
        <taxon>Plebeiibacterium</taxon>
    </lineage>
</organism>
<comment type="similarity">
    <text evidence="1">Belongs to the sigma-70 factor family. ECF subfamily.</text>
</comment>
<keyword evidence="3" id="KW-0731">Sigma factor</keyword>
<dbReference type="InterPro" id="IPR014284">
    <property type="entry name" value="RNA_pol_sigma-70_dom"/>
</dbReference>
<dbReference type="AlphaFoldDB" id="A0AAE3SIC6"/>
<keyword evidence="4" id="KW-0804">Transcription</keyword>
<protein>
    <submittedName>
        <fullName evidence="8">RNA polymerase sigma-70 factor</fullName>
    </submittedName>
</protein>
<evidence type="ECO:0000259" key="7">
    <source>
        <dbReference type="Pfam" id="PF08281"/>
    </source>
</evidence>
<accession>A0AAE3SIC6</accession>